<protein>
    <submittedName>
        <fullName evidence="2">Uncharacterized protein</fullName>
    </submittedName>
</protein>
<dbReference type="EMBL" id="RQGV01000008">
    <property type="protein sequence ID" value="TGM14211.1"/>
    <property type="molecule type" value="Genomic_DNA"/>
</dbReference>
<feature type="transmembrane region" description="Helical" evidence="1">
    <location>
        <begin position="86"/>
        <end position="104"/>
    </location>
</feature>
<name>A0A5K1TMX0_9LEPT</name>
<evidence type="ECO:0000256" key="1">
    <source>
        <dbReference type="SAM" id="Phobius"/>
    </source>
</evidence>
<sequence>MALRFEIAYATLAPGYATFRFVTRLAKQASRQVLAHSRNVAKPWSLDDIKMKMYSKPILSVFGGMIAGIHLAMSVEAYYAYPISYLGFWIFFSILILNTVWLSYSAISIAVNKPVMVIFAISIIIFPIFFLFSRFAYPIFDLFHFKKELYQYSFIILTLFTFPIVIYTLATSELRRGSIPKILIFKFLILANGIFYYMEARGSKGEGRIYLEVEKEGLNSNSRVFQKEYHCLRTITFLKIEGDQETRFARNEVFKASIKLDEKEPFLISYDPVVGTENIIKSPTYVYKIAIRIIGIDKREKLPIISFQEKCPFFLHKTFGCIDFECSTCIEAEGF</sequence>
<dbReference type="RefSeq" id="WP_135628507.1">
    <property type="nucleotide sequence ID" value="NZ_RQGU01000116.1"/>
</dbReference>
<evidence type="ECO:0000313" key="3">
    <source>
        <dbReference type="Proteomes" id="UP000297832"/>
    </source>
</evidence>
<keyword evidence="1" id="KW-1133">Transmembrane helix</keyword>
<organism evidence="2 3">
    <name type="scientific">Leptospira selangorensis</name>
    <dbReference type="NCBI Taxonomy" id="2484982"/>
    <lineage>
        <taxon>Bacteria</taxon>
        <taxon>Pseudomonadati</taxon>
        <taxon>Spirochaetota</taxon>
        <taxon>Spirochaetia</taxon>
        <taxon>Leptospirales</taxon>
        <taxon>Leptospiraceae</taxon>
        <taxon>Leptospira</taxon>
    </lineage>
</organism>
<feature type="transmembrane region" description="Helical" evidence="1">
    <location>
        <begin position="149"/>
        <end position="170"/>
    </location>
</feature>
<proteinExistence type="predicted"/>
<feature type="transmembrane region" description="Helical" evidence="1">
    <location>
        <begin position="58"/>
        <end position="80"/>
    </location>
</feature>
<keyword evidence="1" id="KW-0472">Membrane</keyword>
<reference evidence="2 3" key="1">
    <citation type="journal article" date="2019" name="PLoS Negl. Trop. Dis.">
        <title>Revisiting the worldwide diversity of Leptospira species in the environment.</title>
        <authorList>
            <person name="Vincent A.T."/>
            <person name="Schiettekatte O."/>
            <person name="Bourhy P."/>
            <person name="Veyrier F.J."/>
            <person name="Picardeau M."/>
        </authorList>
    </citation>
    <scope>NUCLEOTIDE SEQUENCE [LARGE SCALE GENOMIC DNA]</scope>
    <source>
        <strain evidence="2 3">201702405</strain>
    </source>
</reference>
<accession>A0A5K1TMX0</accession>
<evidence type="ECO:0000313" key="2">
    <source>
        <dbReference type="EMBL" id="TGM14211.1"/>
    </source>
</evidence>
<keyword evidence="1" id="KW-0812">Transmembrane</keyword>
<dbReference type="AlphaFoldDB" id="A0A5K1TMX0"/>
<feature type="transmembrane region" description="Helical" evidence="1">
    <location>
        <begin position="182"/>
        <end position="198"/>
    </location>
</feature>
<comment type="caution">
    <text evidence="2">The sequence shown here is derived from an EMBL/GenBank/DDBJ whole genome shotgun (WGS) entry which is preliminary data.</text>
</comment>
<dbReference type="Proteomes" id="UP000297832">
    <property type="component" value="Unassembled WGS sequence"/>
</dbReference>
<gene>
    <name evidence="2" type="ORF">EHQ81_08495</name>
</gene>
<feature type="transmembrane region" description="Helical" evidence="1">
    <location>
        <begin position="116"/>
        <end position="137"/>
    </location>
</feature>